<evidence type="ECO:0000313" key="4">
    <source>
        <dbReference type="Proteomes" id="UP000244911"/>
    </source>
</evidence>
<gene>
    <name evidence="3" type="ORF">ALP8811_02808</name>
</gene>
<organism evidence="3 4">
    <name type="scientific">Aliiroseovarius pelagivivens</name>
    <dbReference type="NCBI Taxonomy" id="1639690"/>
    <lineage>
        <taxon>Bacteria</taxon>
        <taxon>Pseudomonadati</taxon>
        <taxon>Pseudomonadota</taxon>
        <taxon>Alphaproteobacteria</taxon>
        <taxon>Rhodobacterales</taxon>
        <taxon>Paracoccaceae</taxon>
        <taxon>Aliiroseovarius</taxon>
    </lineage>
</organism>
<feature type="chain" id="PRO_5015319004" description="Transporter" evidence="2">
    <location>
        <begin position="25"/>
        <end position="314"/>
    </location>
</feature>
<dbReference type="RefSeq" id="WP_108857861.1">
    <property type="nucleotide sequence ID" value="NZ_OMOI01000002.1"/>
</dbReference>
<evidence type="ECO:0000313" key="3">
    <source>
        <dbReference type="EMBL" id="SPF78876.1"/>
    </source>
</evidence>
<dbReference type="AlphaFoldDB" id="A0A2R8AS36"/>
<sequence length="314" mass="33039">MKRQTKKATALALATCLAPLAAWAEYPEKPVSFVVPFPPGDLEDIVTRLIADEFQAAYGTPAAVVNKPGGGGGPFPGAAEVAGAPADGYTVGSFVIDIPVVGPHVGIPALDPNPFEPIGIFLTYPFVLASSKSQPYSDMDSLVEHAQENPVVLGHFGSYLVPTQVSLALANAKGMEYSADTAFDSLDCNTLASGDADVINTNLQSVLPCIDNVNVLATIGDERIQLTPDVPTVGEMAPDLNVSLWNGLFVHKDTPEDVRAKIAMVAEKVMSSDRVKEISAETGALIYWEDAASAAARIETDSATLDRINSILGE</sequence>
<dbReference type="CDD" id="cd07012">
    <property type="entry name" value="PBP2_Bug_TTT"/>
    <property type="match status" value="1"/>
</dbReference>
<dbReference type="OrthoDB" id="7250553at2"/>
<accession>A0A2R8AS36</accession>
<feature type="signal peptide" evidence="2">
    <location>
        <begin position="1"/>
        <end position="24"/>
    </location>
</feature>
<evidence type="ECO:0000256" key="1">
    <source>
        <dbReference type="ARBA" id="ARBA00006987"/>
    </source>
</evidence>
<evidence type="ECO:0008006" key="5">
    <source>
        <dbReference type="Google" id="ProtNLM"/>
    </source>
</evidence>
<evidence type="ECO:0000256" key="2">
    <source>
        <dbReference type="SAM" id="SignalP"/>
    </source>
</evidence>
<dbReference type="InterPro" id="IPR042100">
    <property type="entry name" value="Bug_dom1"/>
</dbReference>
<dbReference type="Pfam" id="PF03401">
    <property type="entry name" value="TctC"/>
    <property type="match status" value="1"/>
</dbReference>
<dbReference type="PANTHER" id="PTHR42928">
    <property type="entry name" value="TRICARBOXYLATE-BINDING PROTEIN"/>
    <property type="match status" value="1"/>
</dbReference>
<dbReference type="Gene3D" id="3.40.190.10">
    <property type="entry name" value="Periplasmic binding protein-like II"/>
    <property type="match status" value="1"/>
</dbReference>
<name>A0A2R8AS36_9RHOB</name>
<proteinExistence type="inferred from homology"/>
<dbReference type="PANTHER" id="PTHR42928:SF5">
    <property type="entry name" value="BLR1237 PROTEIN"/>
    <property type="match status" value="1"/>
</dbReference>
<dbReference type="InterPro" id="IPR005064">
    <property type="entry name" value="BUG"/>
</dbReference>
<protein>
    <recommendedName>
        <fullName evidence="5">Transporter</fullName>
    </recommendedName>
</protein>
<dbReference type="Proteomes" id="UP000244911">
    <property type="component" value="Unassembled WGS sequence"/>
</dbReference>
<dbReference type="Gene3D" id="3.40.190.150">
    <property type="entry name" value="Bordetella uptake gene, domain 1"/>
    <property type="match status" value="1"/>
</dbReference>
<reference evidence="3 4" key="1">
    <citation type="submission" date="2018-03" db="EMBL/GenBank/DDBJ databases">
        <authorList>
            <person name="Keele B.F."/>
        </authorList>
    </citation>
    <scope>NUCLEOTIDE SEQUENCE [LARGE SCALE GENOMIC DNA]</scope>
    <source>
        <strain evidence="3 4">CECT 8811</strain>
    </source>
</reference>
<comment type="similarity">
    <text evidence="1">Belongs to the UPF0065 (bug) family.</text>
</comment>
<dbReference type="EMBL" id="OMOI01000002">
    <property type="protein sequence ID" value="SPF78876.1"/>
    <property type="molecule type" value="Genomic_DNA"/>
</dbReference>
<keyword evidence="2" id="KW-0732">Signal</keyword>
<keyword evidence="4" id="KW-1185">Reference proteome</keyword>